<protein>
    <recommendedName>
        <fullName evidence="2">histidine kinase</fullName>
        <ecNumber evidence="2">2.7.13.3</ecNumber>
    </recommendedName>
</protein>
<accession>A0A2H4ZWL8</accession>
<dbReference type="SMART" id="SM00388">
    <property type="entry name" value="HisKA"/>
    <property type="match status" value="1"/>
</dbReference>
<evidence type="ECO:0000256" key="2">
    <source>
        <dbReference type="ARBA" id="ARBA00012438"/>
    </source>
</evidence>
<dbReference type="EC" id="2.7.13.3" evidence="2"/>
<dbReference type="CDD" id="cd00075">
    <property type="entry name" value="HATPase"/>
    <property type="match status" value="1"/>
</dbReference>
<evidence type="ECO:0000313" key="9">
    <source>
        <dbReference type="Proteomes" id="UP000242917"/>
    </source>
</evidence>
<evidence type="ECO:0000256" key="4">
    <source>
        <dbReference type="ARBA" id="ARBA00022679"/>
    </source>
</evidence>
<dbReference type="KEGG" id="hta:BVU17_04845"/>
<dbReference type="InterPro" id="IPR004358">
    <property type="entry name" value="Sig_transdc_His_kin-like_C"/>
</dbReference>
<dbReference type="GO" id="GO:0000155">
    <property type="term" value="F:phosphorelay sensor kinase activity"/>
    <property type="evidence" value="ECO:0007669"/>
    <property type="project" value="InterPro"/>
</dbReference>
<dbReference type="SMART" id="SM00387">
    <property type="entry name" value="HATPase_c"/>
    <property type="match status" value="1"/>
</dbReference>
<feature type="domain" description="Histidine kinase" evidence="7">
    <location>
        <begin position="178"/>
        <end position="388"/>
    </location>
</feature>
<dbReference type="InterPro" id="IPR003661">
    <property type="entry name" value="HisK_dim/P_dom"/>
</dbReference>
<dbReference type="AlphaFoldDB" id="A0A2H4ZWL8"/>
<evidence type="ECO:0000259" key="7">
    <source>
        <dbReference type="PROSITE" id="PS50109"/>
    </source>
</evidence>
<dbReference type="EMBL" id="CP019154">
    <property type="protein sequence ID" value="AUG46879.1"/>
    <property type="molecule type" value="Genomic_DNA"/>
</dbReference>
<evidence type="ECO:0000256" key="6">
    <source>
        <dbReference type="ARBA" id="ARBA00023012"/>
    </source>
</evidence>
<dbReference type="SUPFAM" id="SSF55781">
    <property type="entry name" value="GAF domain-like"/>
    <property type="match status" value="1"/>
</dbReference>
<evidence type="ECO:0000256" key="3">
    <source>
        <dbReference type="ARBA" id="ARBA00022553"/>
    </source>
</evidence>
<dbReference type="SMART" id="SM00065">
    <property type="entry name" value="GAF"/>
    <property type="match status" value="1"/>
</dbReference>
<name>A0A2H4ZWL8_9EURY</name>
<organism evidence="8 9">
    <name type="scientific">Haloarcula taiwanensis</name>
    <dbReference type="NCBI Taxonomy" id="1932004"/>
    <lineage>
        <taxon>Archaea</taxon>
        <taxon>Methanobacteriati</taxon>
        <taxon>Methanobacteriota</taxon>
        <taxon>Stenosarchaea group</taxon>
        <taxon>Halobacteria</taxon>
        <taxon>Halobacteriales</taxon>
        <taxon>Haloarculaceae</taxon>
        <taxon>Haloarcula</taxon>
    </lineage>
</organism>
<dbReference type="InterPro" id="IPR003018">
    <property type="entry name" value="GAF"/>
</dbReference>
<dbReference type="PROSITE" id="PS50109">
    <property type="entry name" value="HIS_KIN"/>
    <property type="match status" value="1"/>
</dbReference>
<comment type="catalytic activity">
    <reaction evidence="1">
        <text>ATP + protein L-histidine = ADP + protein N-phospho-L-histidine.</text>
        <dbReference type="EC" id="2.7.13.3"/>
    </reaction>
</comment>
<keyword evidence="4" id="KW-0808">Transferase</keyword>
<dbReference type="Pfam" id="PF02518">
    <property type="entry name" value="HATPase_c"/>
    <property type="match status" value="1"/>
</dbReference>
<dbReference type="OrthoDB" id="8127at2157"/>
<dbReference type="CDD" id="cd00082">
    <property type="entry name" value="HisKA"/>
    <property type="match status" value="1"/>
</dbReference>
<dbReference type="InterPro" id="IPR005467">
    <property type="entry name" value="His_kinase_dom"/>
</dbReference>
<sequence>MGGELTVTFDLDSFEAVTRQLMAAESEREICEIAMSEISSVFDLPLGALWLYDSDATELQLAASTERADEVFDWPVTYRPGNSLSWEAFEQDEVRTYSELDDEQRQYNENSPVSSEIILPLTEYGVINIGSLTPVTFDDETVRLARMYATHVQAALQKAEREHDLRVQRDRMEQFIGVVSHDLRNPLHVVEGRIELVRESGDLSHLDDAAEGVARMESLINDLLTLAKEGYAVEDRTAISLDTIVEQTWEMARTADATLQIEGSAPVFGDQNRLKQVFENLFRNAADHAGDDVTVWVGPLVDSGAADIGSADARNEGRVIGFYVADDGPGIPPDKLNDLLSVDALSGSDSGLGLSIVAQITDAHGWDISVTESRAGGARFEVTDGTKPVSPFHSS</sequence>
<evidence type="ECO:0000256" key="5">
    <source>
        <dbReference type="ARBA" id="ARBA00022777"/>
    </source>
</evidence>
<dbReference type="InterPro" id="IPR050736">
    <property type="entry name" value="Sensor_HK_Regulatory"/>
</dbReference>
<dbReference type="Gene3D" id="1.10.287.130">
    <property type="match status" value="1"/>
</dbReference>
<gene>
    <name evidence="8" type="ORF">BVU17_04845</name>
</gene>
<dbReference type="PANTHER" id="PTHR43711">
    <property type="entry name" value="TWO-COMPONENT HISTIDINE KINASE"/>
    <property type="match status" value="1"/>
</dbReference>
<dbReference type="Gene3D" id="3.30.565.10">
    <property type="entry name" value="Histidine kinase-like ATPase, C-terminal domain"/>
    <property type="match status" value="1"/>
</dbReference>
<dbReference type="Pfam" id="PF00512">
    <property type="entry name" value="HisKA"/>
    <property type="match status" value="1"/>
</dbReference>
<dbReference type="PRINTS" id="PR00344">
    <property type="entry name" value="BCTRLSENSOR"/>
</dbReference>
<dbReference type="Gene3D" id="3.30.450.40">
    <property type="match status" value="1"/>
</dbReference>
<dbReference type="PANTHER" id="PTHR43711:SF1">
    <property type="entry name" value="HISTIDINE KINASE 1"/>
    <property type="match status" value="1"/>
</dbReference>
<keyword evidence="6" id="KW-0902">Two-component regulatory system</keyword>
<keyword evidence="9" id="KW-1185">Reference proteome</keyword>
<evidence type="ECO:0000313" key="8">
    <source>
        <dbReference type="EMBL" id="AUG46879.1"/>
    </source>
</evidence>
<reference evidence="8 9" key="1">
    <citation type="submission" date="2017-01" db="EMBL/GenBank/DDBJ databases">
        <title>A Red Light-Sensitive Sensory Rhodopsin I From Haloarcula taiwanensis, A New Haloarchaeon Isolated From Taiwan.</title>
        <authorList>
            <person name="Yang C.-S."/>
            <person name="Han Y.-A."/>
            <person name="Chen P.-C."/>
            <person name="Ng W.V."/>
            <person name="Chen T.-W."/>
        </authorList>
    </citation>
    <scope>NUCLEOTIDE SEQUENCE [LARGE SCALE GENOMIC DNA]</scope>
    <source>
        <strain evidence="8 9">Taiwanensis</strain>
    </source>
</reference>
<dbReference type="SUPFAM" id="SSF55874">
    <property type="entry name" value="ATPase domain of HSP90 chaperone/DNA topoisomerase II/histidine kinase"/>
    <property type="match status" value="1"/>
</dbReference>
<keyword evidence="5 8" id="KW-0418">Kinase</keyword>
<dbReference type="InterPro" id="IPR003594">
    <property type="entry name" value="HATPase_dom"/>
</dbReference>
<proteinExistence type="predicted"/>
<evidence type="ECO:0000256" key="1">
    <source>
        <dbReference type="ARBA" id="ARBA00000085"/>
    </source>
</evidence>
<keyword evidence="3" id="KW-0597">Phosphoprotein</keyword>
<dbReference type="Proteomes" id="UP000242917">
    <property type="component" value="Chromosome I"/>
</dbReference>
<dbReference type="InterPro" id="IPR036890">
    <property type="entry name" value="HATPase_C_sf"/>
</dbReference>
<dbReference type="InterPro" id="IPR029016">
    <property type="entry name" value="GAF-like_dom_sf"/>
</dbReference>
<dbReference type="InterPro" id="IPR036097">
    <property type="entry name" value="HisK_dim/P_sf"/>
</dbReference>
<dbReference type="SUPFAM" id="SSF47384">
    <property type="entry name" value="Homodimeric domain of signal transducing histidine kinase"/>
    <property type="match status" value="1"/>
</dbReference>
<dbReference type="Pfam" id="PF13185">
    <property type="entry name" value="GAF_2"/>
    <property type="match status" value="1"/>
</dbReference>